<dbReference type="InterPro" id="IPR043136">
    <property type="entry name" value="B30.2/SPRY_sf"/>
</dbReference>
<dbReference type="GeneTree" id="ENSGT00940000157079"/>
<evidence type="ECO:0000256" key="3">
    <source>
        <dbReference type="ARBA" id="ARBA00022771"/>
    </source>
</evidence>
<keyword evidence="1" id="KW-0479">Metal-binding</keyword>
<name>A0A3B5QGG4_XIPMA</name>
<dbReference type="STRING" id="8083.ENSXMAP00000029325"/>
<reference evidence="8" key="3">
    <citation type="submission" date="2025-08" db="UniProtKB">
        <authorList>
            <consortium name="Ensembl"/>
        </authorList>
    </citation>
    <scope>IDENTIFICATION</scope>
    <source>
        <strain evidence="8">JP 163 A</strain>
    </source>
</reference>
<evidence type="ECO:0000259" key="7">
    <source>
        <dbReference type="PROSITE" id="PS51065"/>
    </source>
</evidence>
<dbReference type="InterPro" id="IPR037962">
    <property type="entry name" value="Neuralized"/>
</dbReference>
<dbReference type="Proteomes" id="UP000002852">
    <property type="component" value="Unassembled WGS sequence"/>
</dbReference>
<organism evidence="8 9">
    <name type="scientific">Xiphophorus maculatus</name>
    <name type="common">Southern platyfish</name>
    <name type="synonym">Platypoecilus maculatus</name>
    <dbReference type="NCBI Taxonomy" id="8083"/>
    <lineage>
        <taxon>Eukaryota</taxon>
        <taxon>Metazoa</taxon>
        <taxon>Chordata</taxon>
        <taxon>Craniata</taxon>
        <taxon>Vertebrata</taxon>
        <taxon>Euteleostomi</taxon>
        <taxon>Actinopterygii</taxon>
        <taxon>Neopterygii</taxon>
        <taxon>Teleostei</taxon>
        <taxon>Neoteleostei</taxon>
        <taxon>Acanthomorphata</taxon>
        <taxon>Ovalentaria</taxon>
        <taxon>Atherinomorphae</taxon>
        <taxon>Cyprinodontiformes</taxon>
        <taxon>Poeciliidae</taxon>
        <taxon>Poeciliinae</taxon>
        <taxon>Xiphophorus</taxon>
    </lineage>
</organism>
<dbReference type="SMART" id="SM00588">
    <property type="entry name" value="NEUZ"/>
    <property type="match status" value="1"/>
</dbReference>
<reference evidence="9" key="1">
    <citation type="submission" date="2012-01" db="EMBL/GenBank/DDBJ databases">
        <authorList>
            <person name="Walter R."/>
            <person name="Schartl M."/>
            <person name="Warren W."/>
        </authorList>
    </citation>
    <scope>NUCLEOTIDE SEQUENCE [LARGE SCALE GENOMIC DNA]</scope>
    <source>
        <strain evidence="9">JP 163 A</strain>
    </source>
</reference>
<dbReference type="Ensembl" id="ENSXMAT00000023979.1">
    <property type="protein sequence ID" value="ENSXMAP00000029325.1"/>
    <property type="gene ID" value="ENSXMAG00000017279.2"/>
</dbReference>
<dbReference type="GO" id="GO:0061630">
    <property type="term" value="F:ubiquitin protein ligase activity"/>
    <property type="evidence" value="ECO:0007669"/>
    <property type="project" value="TreeGrafter"/>
</dbReference>
<dbReference type="PROSITE" id="PS50089">
    <property type="entry name" value="ZF_RING_2"/>
    <property type="match status" value="1"/>
</dbReference>
<reference evidence="9" key="2">
    <citation type="journal article" date="2013" name="Nat. Genet.">
        <title>The genome of the platyfish, Xiphophorus maculatus, provides insights into evolutionary adaptation and several complex traits.</title>
        <authorList>
            <person name="Schartl M."/>
            <person name="Walter R.B."/>
            <person name="Shen Y."/>
            <person name="Garcia T."/>
            <person name="Catchen J."/>
            <person name="Amores A."/>
            <person name="Braasch I."/>
            <person name="Chalopin D."/>
            <person name="Volff J.N."/>
            <person name="Lesch K.P."/>
            <person name="Bisazza A."/>
            <person name="Minx P."/>
            <person name="Hillier L."/>
            <person name="Wilson R.K."/>
            <person name="Fuerstenberg S."/>
            <person name="Boore J."/>
            <person name="Searle S."/>
            <person name="Postlethwait J.H."/>
            <person name="Warren W.C."/>
        </authorList>
    </citation>
    <scope>NUCLEOTIDE SEQUENCE [LARGE SCALE GENOMIC DNA]</scope>
    <source>
        <strain evidence="9">JP 163 A</strain>
    </source>
</reference>
<dbReference type="InterPro" id="IPR001841">
    <property type="entry name" value="Znf_RING"/>
</dbReference>
<sequence>MEEALLSLSLSTRVHVANESHNCKDGHAQLAISNPESPPGLMKRFHTGTPGCEEAVPSGTTAVNRLRSTEGVQHILDPKTTCKCGSSCLGPMTFHPRAVGDMICLSEGGRRAERIEDTFKGGVVFTSRPVRTYEKIRLLVEKHVPHWQGALRVGFTNVNPSARSLPLPPFSMPNLTQTSGHWAMPVHESYCQETSVLEFWVTYSGNICVKFQNSGKQRLVANVDVRKPLWAMIDVYGQTCSVLLLGSKTKGFLFKKTSCPGPEPPIRRPSTFSLENTTLSESSDDRTSCLNMEIPADGYCVVCMVRQNDITLPCGHRCLCNHCTPRVLAQFGTCPLCRLVISPPPVMWT</sequence>
<keyword evidence="4" id="KW-0862">Zinc</keyword>
<dbReference type="Pfam" id="PF07177">
    <property type="entry name" value="Neuralized"/>
    <property type="match status" value="1"/>
</dbReference>
<dbReference type="GO" id="GO:0008270">
    <property type="term" value="F:zinc ion binding"/>
    <property type="evidence" value="ECO:0007669"/>
    <property type="project" value="UniProtKB-KW"/>
</dbReference>
<dbReference type="InterPro" id="IPR013083">
    <property type="entry name" value="Znf_RING/FYVE/PHD"/>
</dbReference>
<dbReference type="Gene3D" id="3.30.40.10">
    <property type="entry name" value="Zinc/RING finger domain, C3HC4 (zinc finger)"/>
    <property type="match status" value="1"/>
</dbReference>
<evidence type="ECO:0000313" key="9">
    <source>
        <dbReference type="Proteomes" id="UP000002852"/>
    </source>
</evidence>
<dbReference type="GO" id="GO:0070086">
    <property type="term" value="P:ubiquitin-dependent endocytosis"/>
    <property type="evidence" value="ECO:0007669"/>
    <property type="project" value="TreeGrafter"/>
</dbReference>
<dbReference type="PROSITE" id="PS51065">
    <property type="entry name" value="NHR"/>
    <property type="match status" value="1"/>
</dbReference>
<dbReference type="FunFam" id="2.60.120.920:FF:000005">
    <property type="entry name" value="Putative E3 ubiquitin-protein ligase NEURL1B"/>
    <property type="match status" value="1"/>
</dbReference>
<feature type="domain" description="NHR" evidence="7">
    <location>
        <begin position="91"/>
        <end position="247"/>
    </location>
</feature>
<dbReference type="SUPFAM" id="SSF57850">
    <property type="entry name" value="RING/U-box"/>
    <property type="match status" value="1"/>
</dbReference>
<keyword evidence="9" id="KW-1185">Reference proteome</keyword>
<accession>A0A3B5QGG4</accession>
<proteinExistence type="predicted"/>
<evidence type="ECO:0000259" key="6">
    <source>
        <dbReference type="PROSITE" id="PS50089"/>
    </source>
</evidence>
<protein>
    <submittedName>
        <fullName evidence="8">E3 ubiquitin-protein ligase NEURL3-like</fullName>
    </submittedName>
</protein>
<evidence type="ECO:0000256" key="5">
    <source>
        <dbReference type="PROSITE-ProRule" id="PRU00175"/>
    </source>
</evidence>
<dbReference type="PANTHER" id="PTHR12429">
    <property type="entry name" value="NEURALIZED"/>
    <property type="match status" value="1"/>
</dbReference>
<dbReference type="InterPro" id="IPR006573">
    <property type="entry name" value="NHR_dom"/>
</dbReference>
<dbReference type="InParanoid" id="A0A3B5QGG4"/>
<evidence type="ECO:0000256" key="1">
    <source>
        <dbReference type="ARBA" id="ARBA00022723"/>
    </source>
</evidence>
<feature type="domain" description="RING-type" evidence="6">
    <location>
        <begin position="300"/>
        <end position="338"/>
    </location>
</feature>
<dbReference type="GO" id="GO:0005769">
    <property type="term" value="C:early endosome"/>
    <property type="evidence" value="ECO:0007669"/>
    <property type="project" value="TreeGrafter"/>
</dbReference>
<evidence type="ECO:0000256" key="4">
    <source>
        <dbReference type="ARBA" id="ARBA00022833"/>
    </source>
</evidence>
<reference evidence="8" key="4">
    <citation type="submission" date="2025-09" db="UniProtKB">
        <authorList>
            <consortium name="Ensembl"/>
        </authorList>
    </citation>
    <scope>IDENTIFICATION</scope>
    <source>
        <strain evidence="8">JP 163 A</strain>
    </source>
</reference>
<dbReference type="OMA" id="HYITEDT"/>
<keyword evidence="2" id="KW-0677">Repeat</keyword>
<evidence type="ECO:0000313" key="8">
    <source>
        <dbReference type="Ensembl" id="ENSXMAP00000029325.1"/>
    </source>
</evidence>
<dbReference type="Gene3D" id="2.60.120.920">
    <property type="match status" value="1"/>
</dbReference>
<dbReference type="PANTHER" id="PTHR12429:SF36">
    <property type="entry name" value="E3 UBIQUITIN-PROTEIN LIGASE NEURL3"/>
    <property type="match status" value="1"/>
</dbReference>
<evidence type="ECO:0000256" key="2">
    <source>
        <dbReference type="ARBA" id="ARBA00022737"/>
    </source>
</evidence>
<dbReference type="Pfam" id="PF13920">
    <property type="entry name" value="zf-C3HC4_3"/>
    <property type="match status" value="1"/>
</dbReference>
<keyword evidence="3 5" id="KW-0863">Zinc-finger</keyword>
<dbReference type="AlphaFoldDB" id="A0A3B5QGG4"/>